<dbReference type="InterPro" id="IPR035906">
    <property type="entry name" value="MetI-like_sf"/>
</dbReference>
<evidence type="ECO:0000256" key="6">
    <source>
        <dbReference type="ARBA" id="ARBA00023136"/>
    </source>
</evidence>
<feature type="transmembrane region" description="Helical" evidence="7">
    <location>
        <begin position="103"/>
        <end position="131"/>
    </location>
</feature>
<reference evidence="9 10" key="1">
    <citation type="submission" date="2016-10" db="EMBL/GenBank/DDBJ databases">
        <authorList>
            <person name="Varghese N."/>
            <person name="Submissions S."/>
        </authorList>
    </citation>
    <scope>NUCLEOTIDE SEQUENCE [LARGE SCALE GENOMIC DNA]</scope>
    <source>
        <strain evidence="9 10">DSM 20748</strain>
    </source>
</reference>
<comment type="subcellular location">
    <subcellularLocation>
        <location evidence="1 7">Cell membrane</location>
        <topology evidence="1 7">Multi-pass membrane protein</topology>
    </subcellularLocation>
</comment>
<keyword evidence="2 7" id="KW-0813">Transport</keyword>
<keyword evidence="5 7" id="KW-1133">Transmembrane helix</keyword>
<dbReference type="PROSITE" id="PS50928">
    <property type="entry name" value="ABC_TM1"/>
    <property type="match status" value="1"/>
</dbReference>
<keyword evidence="4 7" id="KW-0812">Transmembrane</keyword>
<keyword evidence="10" id="KW-1185">Reference proteome</keyword>
<evidence type="ECO:0000256" key="3">
    <source>
        <dbReference type="ARBA" id="ARBA00022475"/>
    </source>
</evidence>
<name>A0A1H3H3A4_9BACI</name>
<feature type="transmembrane region" description="Helical" evidence="7">
    <location>
        <begin position="294"/>
        <end position="317"/>
    </location>
</feature>
<dbReference type="InterPro" id="IPR000515">
    <property type="entry name" value="MetI-like"/>
</dbReference>
<gene>
    <name evidence="9" type="ORF">SAMN04488081_2049</name>
</gene>
<evidence type="ECO:0000259" key="8">
    <source>
        <dbReference type="PROSITE" id="PS50928"/>
    </source>
</evidence>
<accession>A0A1H3H3A4</accession>
<evidence type="ECO:0000256" key="4">
    <source>
        <dbReference type="ARBA" id="ARBA00022692"/>
    </source>
</evidence>
<dbReference type="PANTHER" id="PTHR43163">
    <property type="entry name" value="DIPEPTIDE TRANSPORT SYSTEM PERMEASE PROTEIN DPPB-RELATED"/>
    <property type="match status" value="1"/>
</dbReference>
<dbReference type="SUPFAM" id="SSF161098">
    <property type="entry name" value="MetI-like"/>
    <property type="match status" value="1"/>
</dbReference>
<dbReference type="EMBL" id="FNOS01000005">
    <property type="protein sequence ID" value="SDY10006.1"/>
    <property type="molecule type" value="Genomic_DNA"/>
</dbReference>
<sequence>MQVKRMVSYFFGKCMRLAVLLVAVSAFSYILVNNSPIDPVQSYIGADMTKVSPEQRANIAEYWGLNEPPVQQLFQWGKNLLQGDMGTSLIYRDPVAGVIAERFLASLALMSVAWVLSGLFGFTFGVIAGMNEGSWMDKLIKGYCFTLASTPAFWLGLLLLMLFSVWLGWLPIGFGTPAGILAEEVTFSDRLRHLILPGLTLSIVGLANIALHTRQKLVEVMNSEYVRFARAKGEDGLTLLRRHGLRNISLPAISLHFASFGELFGGAVLAEQVFSYPGLGQAVVEAGLGGDVPLLLGIVLCSTVFVFAGNTAADVLYKTIDPRMRRGEV</sequence>
<feature type="transmembrane region" description="Helical" evidence="7">
    <location>
        <begin position="194"/>
        <end position="211"/>
    </location>
</feature>
<evidence type="ECO:0000256" key="1">
    <source>
        <dbReference type="ARBA" id="ARBA00004651"/>
    </source>
</evidence>
<feature type="domain" description="ABC transmembrane type-1" evidence="8">
    <location>
        <begin position="103"/>
        <end position="317"/>
    </location>
</feature>
<keyword evidence="6 7" id="KW-0472">Membrane</keyword>
<comment type="similarity">
    <text evidence="7">Belongs to the binding-protein-dependent transport system permease family.</text>
</comment>
<evidence type="ECO:0000256" key="7">
    <source>
        <dbReference type="RuleBase" id="RU363032"/>
    </source>
</evidence>
<feature type="transmembrane region" description="Helical" evidence="7">
    <location>
        <begin position="250"/>
        <end position="274"/>
    </location>
</feature>
<dbReference type="PANTHER" id="PTHR43163:SF6">
    <property type="entry name" value="DIPEPTIDE TRANSPORT SYSTEM PERMEASE PROTEIN DPPB-RELATED"/>
    <property type="match status" value="1"/>
</dbReference>
<evidence type="ECO:0000313" key="10">
    <source>
        <dbReference type="Proteomes" id="UP000198647"/>
    </source>
</evidence>
<dbReference type="Gene3D" id="1.10.3720.10">
    <property type="entry name" value="MetI-like"/>
    <property type="match status" value="1"/>
</dbReference>
<feature type="transmembrane region" description="Helical" evidence="7">
    <location>
        <begin position="152"/>
        <end position="174"/>
    </location>
</feature>
<dbReference type="Pfam" id="PF00528">
    <property type="entry name" value="BPD_transp_1"/>
    <property type="match status" value="1"/>
</dbReference>
<dbReference type="CDD" id="cd06261">
    <property type="entry name" value="TM_PBP2"/>
    <property type="match status" value="1"/>
</dbReference>
<evidence type="ECO:0000256" key="5">
    <source>
        <dbReference type="ARBA" id="ARBA00022989"/>
    </source>
</evidence>
<keyword evidence="3" id="KW-1003">Cell membrane</keyword>
<evidence type="ECO:0000256" key="2">
    <source>
        <dbReference type="ARBA" id="ARBA00022448"/>
    </source>
</evidence>
<protein>
    <submittedName>
        <fullName evidence="9">Peptide/nickel transport system permease protein</fullName>
    </submittedName>
</protein>
<comment type="caution">
    <text evidence="9">The sequence shown here is derived from an EMBL/GenBank/DDBJ whole genome shotgun (WGS) entry which is preliminary data.</text>
</comment>
<proteinExistence type="inferred from homology"/>
<evidence type="ECO:0000313" key="9">
    <source>
        <dbReference type="EMBL" id="SDY10006.1"/>
    </source>
</evidence>
<dbReference type="Proteomes" id="UP000198647">
    <property type="component" value="Unassembled WGS sequence"/>
</dbReference>
<organism evidence="9 10">
    <name type="scientific">Salimicrobium album</name>
    <dbReference type="NCBI Taxonomy" id="50717"/>
    <lineage>
        <taxon>Bacteria</taxon>
        <taxon>Bacillati</taxon>
        <taxon>Bacillota</taxon>
        <taxon>Bacilli</taxon>
        <taxon>Bacillales</taxon>
        <taxon>Bacillaceae</taxon>
        <taxon>Salimicrobium</taxon>
    </lineage>
</organism>